<reference evidence="2 3" key="1">
    <citation type="journal article" date="2017" name="Plant Biotechnol. J.">
        <title>A comprehensive draft genome sequence for lupin (Lupinus angustifolius), an emerging health food: insights into plant-microbe interactions and legume evolution.</title>
        <authorList>
            <person name="Hane J.K."/>
            <person name="Ming Y."/>
            <person name="Kamphuis L.G."/>
            <person name="Nelson M.N."/>
            <person name="Garg G."/>
            <person name="Atkins C.A."/>
            <person name="Bayer P.E."/>
            <person name="Bravo A."/>
            <person name="Bringans S."/>
            <person name="Cannon S."/>
            <person name="Edwards D."/>
            <person name="Foley R."/>
            <person name="Gao L.L."/>
            <person name="Harrison M.J."/>
            <person name="Huang W."/>
            <person name="Hurgobin B."/>
            <person name="Li S."/>
            <person name="Liu C.W."/>
            <person name="McGrath A."/>
            <person name="Morahan G."/>
            <person name="Murray J."/>
            <person name="Weller J."/>
            <person name="Jian J."/>
            <person name="Singh K.B."/>
        </authorList>
    </citation>
    <scope>NUCLEOTIDE SEQUENCE [LARGE SCALE GENOMIC DNA]</scope>
    <source>
        <strain evidence="3">cv. Tanjil</strain>
        <tissue evidence="2">Whole plant</tissue>
    </source>
</reference>
<gene>
    <name evidence="2" type="ORF">TanjilG_13095</name>
</gene>
<dbReference type="GO" id="GO:0071944">
    <property type="term" value="C:cell periphery"/>
    <property type="evidence" value="ECO:0007669"/>
    <property type="project" value="TreeGrafter"/>
</dbReference>
<proteinExistence type="predicted"/>
<dbReference type="Proteomes" id="UP000188354">
    <property type="component" value="Chromosome LG16"/>
</dbReference>
<dbReference type="Pfam" id="PF01190">
    <property type="entry name" value="Pollen_Ole_e_1"/>
    <property type="match status" value="1"/>
</dbReference>
<keyword evidence="3" id="KW-1185">Reference proteome</keyword>
<evidence type="ECO:0000313" key="3">
    <source>
        <dbReference type="Proteomes" id="UP000188354"/>
    </source>
</evidence>
<evidence type="ECO:0000256" key="1">
    <source>
        <dbReference type="ARBA" id="ARBA00022729"/>
    </source>
</evidence>
<protein>
    <recommendedName>
        <fullName evidence="4">Pollen Ole e 1 allergen and extensin family protein</fullName>
    </recommendedName>
</protein>
<dbReference type="PANTHER" id="PTHR33470">
    <property type="entry name" value="OS01G0164075 PROTEIN"/>
    <property type="match status" value="1"/>
</dbReference>
<dbReference type="Gramene" id="OIV96163">
    <property type="protein sequence ID" value="OIV96163"/>
    <property type="gene ID" value="TanjilG_13095"/>
</dbReference>
<accession>A0A1J7G6L9</accession>
<keyword evidence="1" id="KW-0732">Signal</keyword>
<dbReference type="PANTHER" id="PTHR33470:SF22">
    <property type="entry name" value="POLLEN OLE E 1 ALLERGEN AND EXTENSIN FAMILY PROTEIN"/>
    <property type="match status" value="1"/>
</dbReference>
<dbReference type="STRING" id="3871.A0A1J7G6L9"/>
<organism evidence="2 3">
    <name type="scientific">Lupinus angustifolius</name>
    <name type="common">Narrow-leaved blue lupine</name>
    <dbReference type="NCBI Taxonomy" id="3871"/>
    <lineage>
        <taxon>Eukaryota</taxon>
        <taxon>Viridiplantae</taxon>
        <taxon>Streptophyta</taxon>
        <taxon>Embryophyta</taxon>
        <taxon>Tracheophyta</taxon>
        <taxon>Spermatophyta</taxon>
        <taxon>Magnoliopsida</taxon>
        <taxon>eudicotyledons</taxon>
        <taxon>Gunneridae</taxon>
        <taxon>Pentapetalae</taxon>
        <taxon>rosids</taxon>
        <taxon>fabids</taxon>
        <taxon>Fabales</taxon>
        <taxon>Fabaceae</taxon>
        <taxon>Papilionoideae</taxon>
        <taxon>50 kb inversion clade</taxon>
        <taxon>genistoids sensu lato</taxon>
        <taxon>core genistoids</taxon>
        <taxon>Genisteae</taxon>
        <taxon>Lupinus</taxon>
    </lineage>
</organism>
<dbReference type="EMBL" id="CM007376">
    <property type="protein sequence ID" value="OIV96163.1"/>
    <property type="molecule type" value="Genomic_DNA"/>
</dbReference>
<evidence type="ECO:0000313" key="2">
    <source>
        <dbReference type="EMBL" id="OIV96163.1"/>
    </source>
</evidence>
<sequence>MENLGMGFEIIAGAVVKLECNNTKKTMIQTATTDRNGKFLIEAHKNVSTYGAHKCKVFLFSAPHGLKRSNIHGGIKGATLRSEAHDLLGNPKYHLYTVLDLAFEPICPH</sequence>
<evidence type="ECO:0008006" key="4">
    <source>
        <dbReference type="Google" id="ProtNLM"/>
    </source>
</evidence>
<name>A0A1J7G6L9_LUPAN</name>
<dbReference type="AlphaFoldDB" id="A0A1J7G6L9"/>